<dbReference type="Proteomes" id="UP000070444">
    <property type="component" value="Unassembled WGS sequence"/>
</dbReference>
<organism evidence="2 3">
    <name type="scientific">Conidiobolus coronatus (strain ATCC 28846 / CBS 209.66 / NRRL 28638)</name>
    <name type="common">Delacroixia coronata</name>
    <dbReference type="NCBI Taxonomy" id="796925"/>
    <lineage>
        <taxon>Eukaryota</taxon>
        <taxon>Fungi</taxon>
        <taxon>Fungi incertae sedis</taxon>
        <taxon>Zoopagomycota</taxon>
        <taxon>Entomophthoromycotina</taxon>
        <taxon>Entomophthoromycetes</taxon>
        <taxon>Entomophthorales</taxon>
        <taxon>Ancylistaceae</taxon>
        <taxon>Conidiobolus</taxon>
    </lineage>
</organism>
<protein>
    <submittedName>
        <fullName evidence="2">Uncharacterized protein</fullName>
    </submittedName>
</protein>
<dbReference type="EMBL" id="KQ964832">
    <property type="protein sequence ID" value="KXN65681.1"/>
    <property type="molecule type" value="Genomic_DNA"/>
</dbReference>
<keyword evidence="1" id="KW-0812">Transmembrane</keyword>
<keyword evidence="1" id="KW-0472">Membrane</keyword>
<evidence type="ECO:0000313" key="2">
    <source>
        <dbReference type="EMBL" id="KXN65681.1"/>
    </source>
</evidence>
<feature type="transmembrane region" description="Helical" evidence="1">
    <location>
        <begin position="56"/>
        <end position="74"/>
    </location>
</feature>
<dbReference type="AlphaFoldDB" id="A0A137NSI7"/>
<feature type="transmembrane region" description="Helical" evidence="1">
    <location>
        <begin position="110"/>
        <end position="128"/>
    </location>
</feature>
<accession>A0A137NSI7</accession>
<keyword evidence="1" id="KW-1133">Transmembrane helix</keyword>
<gene>
    <name evidence="2" type="ORF">CONCODRAFT_20612</name>
</gene>
<reference evidence="2 3" key="1">
    <citation type="journal article" date="2015" name="Genome Biol. Evol.">
        <title>Phylogenomic analyses indicate that early fungi evolved digesting cell walls of algal ancestors of land plants.</title>
        <authorList>
            <person name="Chang Y."/>
            <person name="Wang S."/>
            <person name="Sekimoto S."/>
            <person name="Aerts A.L."/>
            <person name="Choi C."/>
            <person name="Clum A."/>
            <person name="LaButti K.M."/>
            <person name="Lindquist E.A."/>
            <person name="Yee Ngan C."/>
            <person name="Ohm R.A."/>
            <person name="Salamov A.A."/>
            <person name="Grigoriev I.V."/>
            <person name="Spatafora J.W."/>
            <person name="Berbee M.L."/>
        </authorList>
    </citation>
    <scope>NUCLEOTIDE SEQUENCE [LARGE SCALE GENOMIC DNA]</scope>
    <source>
        <strain evidence="2 3">NRRL 28638</strain>
    </source>
</reference>
<keyword evidence="3" id="KW-1185">Reference proteome</keyword>
<evidence type="ECO:0000256" key="1">
    <source>
        <dbReference type="SAM" id="Phobius"/>
    </source>
</evidence>
<feature type="transmembrane region" description="Helical" evidence="1">
    <location>
        <begin position="86"/>
        <end position="103"/>
    </location>
</feature>
<evidence type="ECO:0000313" key="3">
    <source>
        <dbReference type="Proteomes" id="UP000070444"/>
    </source>
</evidence>
<proteinExistence type="predicted"/>
<name>A0A137NSI7_CONC2</name>
<sequence>MNFNIKNRYYKYFDKYTTNKLNSESKPQNKDSNDIPFYAKVKPDTKIQVTFTQFKLVATALIITLQLNTLYKVLKPDFLLTTSDQLLTLVLLLYYLVFTLFLTYPPLKLYFNWLTIKVAPSLNGLILFQSWLSLNPRLVTLSWYNSNWALFWAFCNVHQAAFSITNWEFHSLHLNKMEYLMNLTFDLLYPIVPLLALDLTRFLPFDPPLIMPIIPTRNPSIPSILQLSCYQLFQLVLISIHLASFGSSGQVSLNSNTVP</sequence>